<accession>A0A7L6ARF7</accession>
<dbReference type="KEGG" id="this:HZT40_08960"/>
<evidence type="ECO:0000313" key="2">
    <source>
        <dbReference type="Proteomes" id="UP000510621"/>
    </source>
</evidence>
<gene>
    <name evidence="1" type="ORF">HZT40_08960</name>
</gene>
<evidence type="ECO:0000313" key="1">
    <source>
        <dbReference type="EMBL" id="QLQ31699.1"/>
    </source>
</evidence>
<keyword evidence="2" id="KW-1185">Reference proteome</keyword>
<dbReference type="EMBL" id="CP059265">
    <property type="protein sequence ID" value="QLQ31699.1"/>
    <property type="molecule type" value="Genomic_DNA"/>
</dbReference>
<sequence>MQLLHEHYPEGVTKASIEAISYTGLQLGFPAPAWGGKLTIGSWSLDQEPVFNELLRVNHDGNVGIGTDKPLAKLHVNGGVQVEESAHIKGSVYINDWHIYEQDGELRFSKNGTYWFAIQASGQPNTQARFQTNGALQWEGVKHGLFNRFYGLTEQ</sequence>
<protein>
    <submittedName>
        <fullName evidence="1">Uncharacterized protein</fullName>
    </submittedName>
</protein>
<proteinExistence type="predicted"/>
<reference evidence="1" key="1">
    <citation type="submission" date="2020-06" db="EMBL/GenBank/DDBJ databases">
        <title>Analysis procedures for assessing recovery of high quality, complete, closed genomes from Nanopore long read metagenome sequencing.</title>
        <authorList>
            <person name="Bessarab I."/>
            <person name="Arumugam K."/>
            <person name="Haryono M."/>
            <person name="Liu X."/>
            <person name="Roy S."/>
            <person name="Zuniga-Montanez R.E."/>
            <person name="Qiu G."/>
            <person name="Drautz-Moses D.I."/>
            <person name="Law Y.Y."/>
            <person name="Wuertz S."/>
            <person name="Lauro F.M."/>
            <person name="Huson D.H."/>
            <person name="Williams R.B."/>
        </authorList>
    </citation>
    <scope>NUCLEOTIDE SEQUENCE [LARGE SCALE GENOMIC DNA]</scope>
    <source>
        <strain evidence="1">SSD2</strain>
    </source>
</reference>
<dbReference type="Proteomes" id="UP000510621">
    <property type="component" value="Chromosome"/>
</dbReference>
<name>A0A7L6ARF7_9GAMM</name>
<organism evidence="1 2">
    <name type="scientific">Candidatus Thiothrix singaporensis</name>
    <dbReference type="NCBI Taxonomy" id="2799669"/>
    <lineage>
        <taxon>Bacteria</taxon>
        <taxon>Pseudomonadati</taxon>
        <taxon>Pseudomonadota</taxon>
        <taxon>Gammaproteobacteria</taxon>
        <taxon>Thiotrichales</taxon>
        <taxon>Thiotrichaceae</taxon>
        <taxon>Thiothrix</taxon>
    </lineage>
</organism>
<dbReference type="AlphaFoldDB" id="A0A7L6ARF7"/>